<dbReference type="EMBL" id="JALKII010000001">
    <property type="protein sequence ID" value="MCK0536398.1"/>
    <property type="molecule type" value="Genomic_DNA"/>
</dbReference>
<accession>A0ABT0E3K0</accession>
<protein>
    <submittedName>
        <fullName evidence="1">Uncharacterized protein</fullName>
    </submittedName>
</protein>
<dbReference type="Proteomes" id="UP001165524">
    <property type="component" value="Unassembled WGS sequence"/>
</dbReference>
<reference evidence="1" key="1">
    <citation type="submission" date="2022-04" db="EMBL/GenBank/DDBJ databases">
        <title>Alcanivorax sp. CY1518 draft genome sequence.</title>
        <authorList>
            <person name="Zhao G."/>
            <person name="An M."/>
        </authorList>
    </citation>
    <scope>NUCLEOTIDE SEQUENCE</scope>
    <source>
        <strain evidence="1">CY1518</strain>
    </source>
</reference>
<gene>
    <name evidence="1" type="ORF">MU846_01595</name>
</gene>
<proteinExistence type="predicted"/>
<evidence type="ECO:0000313" key="1">
    <source>
        <dbReference type="EMBL" id="MCK0536398.1"/>
    </source>
</evidence>
<organism evidence="1 2">
    <name type="scientific">Alcanivorax quisquiliarum</name>
    <dbReference type="NCBI Taxonomy" id="2933565"/>
    <lineage>
        <taxon>Bacteria</taxon>
        <taxon>Pseudomonadati</taxon>
        <taxon>Pseudomonadota</taxon>
        <taxon>Gammaproteobacteria</taxon>
        <taxon>Oceanospirillales</taxon>
        <taxon>Alcanivoracaceae</taxon>
        <taxon>Alcanivorax</taxon>
    </lineage>
</organism>
<comment type="caution">
    <text evidence="1">The sequence shown here is derived from an EMBL/GenBank/DDBJ whole genome shotgun (WGS) entry which is preliminary data.</text>
</comment>
<evidence type="ECO:0000313" key="2">
    <source>
        <dbReference type="Proteomes" id="UP001165524"/>
    </source>
</evidence>
<keyword evidence="2" id="KW-1185">Reference proteome</keyword>
<sequence>MTGQEGVLVSLEYYYNSIPPHKGSGNEGLGNTDIGAAHADCTGLASPNCRLGLQLENRTDEWLVFKNGHASLVVNRLSLDASRLSEASSASAMTARNWNKFRNEDGDCLLGSGNCTDAYLNDMPAVKAHYPGTGAGGYDPVTGVSSGYSDVRFGMYFEGLAVESNTALNVQDGFMQNANGSFMGGNIADNNGHQAMINFGGNFYMYGF</sequence>
<name>A0ABT0E3K0_9GAMM</name>